<keyword evidence="2 3" id="KW-0479">Metal-binding</keyword>
<sequence length="178" mass="20546">MSQLKQLQNLSEYNQLMNQRLYKATGELSATKLKENRGAFFGSLLGTLNHIVVGDIIWLKRFAVHPSSKKALSYFTHISQPTSLDTILFENFKQLEKERQQIDKIIISWINSLQEEELHSSLAYNNVKGLPFKKEFASLINHFFLHQVHHRGQATVLLSQYGIDFGDTDIIEILEEIQ</sequence>
<proteinExistence type="inferred from homology"/>
<feature type="binding site" evidence="3">
    <location>
        <position position="50"/>
    </location>
    <ligand>
        <name>a divalent metal cation</name>
        <dbReference type="ChEBI" id="CHEBI:60240"/>
    </ligand>
</feature>
<dbReference type="PANTHER" id="PTHR37302">
    <property type="entry name" value="SLR1116 PROTEIN"/>
    <property type="match status" value="1"/>
</dbReference>
<comment type="caution">
    <text evidence="4">The sequence shown here is derived from an EMBL/GenBank/DDBJ whole genome shotgun (WGS) entry which is preliminary data.</text>
</comment>
<comment type="similarity">
    <text evidence="1">Belongs to the DinB family.</text>
</comment>
<evidence type="ECO:0000313" key="4">
    <source>
        <dbReference type="EMBL" id="HFC93616.1"/>
    </source>
</evidence>
<dbReference type="InterPro" id="IPR034660">
    <property type="entry name" value="DinB/YfiT-like"/>
</dbReference>
<name>A0A7V2T1V6_LEUMU</name>
<feature type="binding site" evidence="3">
    <location>
        <position position="150"/>
    </location>
    <ligand>
        <name>a divalent metal cation</name>
        <dbReference type="ChEBI" id="CHEBI:60240"/>
    </ligand>
</feature>
<reference evidence="4" key="1">
    <citation type="journal article" date="2020" name="mSystems">
        <title>Genome- and Community-Level Interaction Insights into Carbon Utilization and Element Cycling Functions of Hydrothermarchaeota in Hydrothermal Sediment.</title>
        <authorList>
            <person name="Zhou Z."/>
            <person name="Liu Y."/>
            <person name="Xu W."/>
            <person name="Pan J."/>
            <person name="Luo Z.H."/>
            <person name="Li M."/>
        </authorList>
    </citation>
    <scope>NUCLEOTIDE SEQUENCE [LARGE SCALE GENOMIC DNA]</scope>
    <source>
        <strain evidence="4">HyVt-493</strain>
    </source>
</reference>
<gene>
    <name evidence="4" type="ORF">ENJ51_12475</name>
</gene>
<dbReference type="PANTHER" id="PTHR37302:SF1">
    <property type="entry name" value="PROTEIN DINB"/>
    <property type="match status" value="1"/>
</dbReference>
<dbReference type="Gene3D" id="1.20.120.450">
    <property type="entry name" value="dinb family like domain"/>
    <property type="match status" value="1"/>
</dbReference>
<dbReference type="Proteomes" id="UP000885750">
    <property type="component" value="Unassembled WGS sequence"/>
</dbReference>
<dbReference type="EMBL" id="DRMS01000472">
    <property type="protein sequence ID" value="HFC93616.1"/>
    <property type="molecule type" value="Genomic_DNA"/>
</dbReference>
<organism evidence="4">
    <name type="scientific">Leucothrix mucor</name>
    <dbReference type="NCBI Taxonomy" id="45248"/>
    <lineage>
        <taxon>Bacteria</taxon>
        <taxon>Pseudomonadati</taxon>
        <taxon>Pseudomonadota</taxon>
        <taxon>Gammaproteobacteria</taxon>
        <taxon>Thiotrichales</taxon>
        <taxon>Thiotrichaceae</taxon>
        <taxon>Leucothrix</taxon>
    </lineage>
</organism>
<accession>A0A7V2T1V6</accession>
<dbReference type="Pfam" id="PF05163">
    <property type="entry name" value="DinB"/>
    <property type="match status" value="1"/>
</dbReference>
<protein>
    <submittedName>
        <fullName evidence="4">Damage-inducible protein DinB</fullName>
    </submittedName>
</protein>
<dbReference type="GO" id="GO:0046872">
    <property type="term" value="F:metal ion binding"/>
    <property type="evidence" value="ECO:0007669"/>
    <property type="project" value="UniProtKB-KW"/>
</dbReference>
<evidence type="ECO:0000256" key="3">
    <source>
        <dbReference type="PIRSR" id="PIRSR607837-1"/>
    </source>
</evidence>
<dbReference type="SUPFAM" id="SSF109854">
    <property type="entry name" value="DinB/YfiT-like putative metalloenzymes"/>
    <property type="match status" value="1"/>
</dbReference>
<evidence type="ECO:0000256" key="2">
    <source>
        <dbReference type="ARBA" id="ARBA00022723"/>
    </source>
</evidence>
<dbReference type="InterPro" id="IPR007837">
    <property type="entry name" value="DinB"/>
</dbReference>
<dbReference type="AlphaFoldDB" id="A0A7V2T1V6"/>
<feature type="binding site" evidence="3">
    <location>
        <position position="146"/>
    </location>
    <ligand>
        <name>a divalent metal cation</name>
        <dbReference type="ChEBI" id="CHEBI:60240"/>
    </ligand>
</feature>
<evidence type="ECO:0000256" key="1">
    <source>
        <dbReference type="ARBA" id="ARBA00008635"/>
    </source>
</evidence>